<dbReference type="InterPro" id="IPR030395">
    <property type="entry name" value="GP_PDE_dom"/>
</dbReference>
<dbReference type="Gene3D" id="3.20.20.190">
    <property type="entry name" value="Phosphatidylinositol (PI) phosphodiesterase"/>
    <property type="match status" value="1"/>
</dbReference>
<reference evidence="2" key="1">
    <citation type="submission" date="2023-03" db="EMBL/GenBank/DDBJ databases">
        <authorList>
            <person name="Shen W."/>
            <person name="Cai J."/>
        </authorList>
    </citation>
    <scope>NUCLEOTIDE SEQUENCE</scope>
    <source>
        <strain evidence="2">P69-2</strain>
    </source>
</reference>
<dbReference type="Pfam" id="PF03009">
    <property type="entry name" value="GDPD"/>
    <property type="match status" value="1"/>
</dbReference>
<name>A0AAE4HYR6_9ENTE</name>
<evidence type="ECO:0000313" key="3">
    <source>
        <dbReference type="Proteomes" id="UP001180842"/>
    </source>
</evidence>
<dbReference type="GO" id="GO:0006629">
    <property type="term" value="P:lipid metabolic process"/>
    <property type="evidence" value="ECO:0007669"/>
    <property type="project" value="InterPro"/>
</dbReference>
<dbReference type="EMBL" id="JARQAI010000001">
    <property type="protein sequence ID" value="MDT2735773.1"/>
    <property type="molecule type" value="Genomic_DNA"/>
</dbReference>
<evidence type="ECO:0000313" key="2">
    <source>
        <dbReference type="EMBL" id="MDT2735773.1"/>
    </source>
</evidence>
<comment type="caution">
    <text evidence="2">The sequence shown here is derived from an EMBL/GenBank/DDBJ whole genome shotgun (WGS) entry which is preliminary data.</text>
</comment>
<sequence>MKNIKSVLLIFLLSFTLGGCQFHGWGWLENDSTILSAHRGAHTVAPENTLESIKEAAKLQYKIIEIDPRESKDGAIYLMHDDTVNRTTNGTGKIENLTSNQINKLEISTSQYPNLKTKKIKVPTFESAVKEASKDGLIINVDGSKANWSGKTFSKKIVDVLKHNKVFEKSFFVISNKDQRDSFNEQYPEACISWLVDDSSEITDEIDLAAKYKHVLLSISNKYATKEHIAKLNREGIYYQVYGVNDSKRLQELKGMQVKMVETDTLVP</sequence>
<dbReference type="GO" id="GO:0008081">
    <property type="term" value="F:phosphoric diester hydrolase activity"/>
    <property type="evidence" value="ECO:0007669"/>
    <property type="project" value="InterPro"/>
</dbReference>
<proteinExistence type="predicted"/>
<dbReference type="PROSITE" id="PS51704">
    <property type="entry name" value="GP_PDE"/>
    <property type="match status" value="1"/>
</dbReference>
<dbReference type="RefSeq" id="WP_311796424.1">
    <property type="nucleotide sequence ID" value="NZ_JARQAI010000001.1"/>
</dbReference>
<dbReference type="SUPFAM" id="SSF51695">
    <property type="entry name" value="PLC-like phosphodiesterases"/>
    <property type="match status" value="1"/>
</dbReference>
<dbReference type="PANTHER" id="PTHR46211">
    <property type="entry name" value="GLYCEROPHOSPHORYL DIESTER PHOSPHODIESTERASE"/>
    <property type="match status" value="1"/>
</dbReference>
<protein>
    <submittedName>
        <fullName evidence="2">Glycerophosphodiester phosphodiesterase family protein</fullName>
    </submittedName>
</protein>
<accession>A0AAE4HYR6</accession>
<dbReference type="PANTHER" id="PTHR46211:SF14">
    <property type="entry name" value="GLYCEROPHOSPHODIESTER PHOSPHODIESTERASE"/>
    <property type="match status" value="1"/>
</dbReference>
<evidence type="ECO:0000259" key="1">
    <source>
        <dbReference type="PROSITE" id="PS51704"/>
    </source>
</evidence>
<gene>
    <name evidence="2" type="ORF">P7H00_01335</name>
</gene>
<dbReference type="PROSITE" id="PS51257">
    <property type="entry name" value="PROKAR_LIPOPROTEIN"/>
    <property type="match status" value="1"/>
</dbReference>
<feature type="domain" description="GP-PDE" evidence="1">
    <location>
        <begin position="33"/>
        <end position="268"/>
    </location>
</feature>
<organism evidence="2 3">
    <name type="scientific">Enterococcus pseudoavium</name>
    <dbReference type="NCBI Taxonomy" id="44007"/>
    <lineage>
        <taxon>Bacteria</taxon>
        <taxon>Bacillati</taxon>
        <taxon>Bacillota</taxon>
        <taxon>Bacilli</taxon>
        <taxon>Lactobacillales</taxon>
        <taxon>Enterococcaceae</taxon>
        <taxon>Enterococcus</taxon>
    </lineage>
</organism>
<dbReference type="Proteomes" id="UP001180842">
    <property type="component" value="Unassembled WGS sequence"/>
</dbReference>
<dbReference type="CDD" id="cd08566">
    <property type="entry name" value="GDPD_AtGDE_like"/>
    <property type="match status" value="1"/>
</dbReference>
<dbReference type="InterPro" id="IPR017946">
    <property type="entry name" value="PLC-like_Pdiesterase_TIM-brl"/>
</dbReference>
<dbReference type="AlphaFoldDB" id="A0AAE4HYR6"/>